<comment type="pathway">
    <text evidence="1">Protein modification; protein glycosylation.</text>
</comment>
<gene>
    <name evidence="10" type="ORF">C7402_122118</name>
</gene>
<dbReference type="PANTHER" id="PTHR44835">
    <property type="entry name" value="UDP-N-ACETYLGLUCOSAMINE--PEPTIDE N-ACETYLGLUCOSAMINYLTRANSFERASE SPINDLY-RELATED"/>
    <property type="match status" value="1"/>
</dbReference>
<dbReference type="Proteomes" id="UP000245712">
    <property type="component" value="Unassembled WGS sequence"/>
</dbReference>
<keyword evidence="7 8" id="KW-0802">TPR repeat</keyword>
<dbReference type="Pfam" id="PF14559">
    <property type="entry name" value="TPR_19"/>
    <property type="match status" value="2"/>
</dbReference>
<sequence>MLTEESNSLALESALRGALEANPFDAQAHHELGNFLRSRGRMVEAESSLRQAFKLAPRSEDALVSLINVITADGRLDEAVSVLQRALAEHGDDYRAYMLLGGLLGFLERIDEAQVAFGRALRIKPESVEAHLGLSDVLLAVGAVEEGVQMLRLAKTLAPYDAAVHQSLIVALCLCAEDPGIILKECLAFASLHEAPLITHAVPHRNEHSPGRRLRLGYVSPDFRGHALAQFLMPVLVHRDRAAFEVVCYSVVTTPDETTRQMMKLVDVWRDVRHLPDAQLADMIREDEIDILIDLNLHLKGSRLLAFACRPAPIQMQWLGYMGTTGLQSIQYRLTDPFLDLPDATCTLDCYSETLVRLPQTFACFDPRLGLGKTIPTIGPLPARKNGYITFGCLATPRKLTDHTLTLWARVLAAIPSARLILFAPTGWREPLKRRIALHGIDVSRIEFVERQARSAYLSTYNRIDIGLETYPYHGYTTSLDAAWMGVPTPTRVGGGTCSRAGRSILGNLGLGELIAQDDTQYVQIVTRLAGDLERLANLRANLRRTVERSPLVDGVRFTRHLENALRELWRKWCASQVAC</sequence>
<evidence type="ECO:0000313" key="10">
    <source>
        <dbReference type="EMBL" id="PVX73228.1"/>
    </source>
</evidence>
<organism evidence="10 11">
    <name type="scientific">Paraburkholderia unamae</name>
    <dbReference type="NCBI Taxonomy" id="219649"/>
    <lineage>
        <taxon>Bacteria</taxon>
        <taxon>Pseudomonadati</taxon>
        <taxon>Pseudomonadota</taxon>
        <taxon>Betaproteobacteria</taxon>
        <taxon>Burkholderiales</taxon>
        <taxon>Burkholderiaceae</taxon>
        <taxon>Paraburkholderia</taxon>
    </lineage>
</organism>
<proteinExistence type="inferred from homology"/>
<evidence type="ECO:0000256" key="7">
    <source>
        <dbReference type="ARBA" id="ARBA00022803"/>
    </source>
</evidence>
<dbReference type="InterPro" id="IPR051939">
    <property type="entry name" value="Glycosyltr_41/O-GlcNAc_trsf"/>
</dbReference>
<evidence type="ECO:0000256" key="2">
    <source>
        <dbReference type="ARBA" id="ARBA00005386"/>
    </source>
</evidence>
<feature type="domain" description="O-GlcNAc transferase C-terminal" evidence="9">
    <location>
        <begin position="398"/>
        <end position="561"/>
    </location>
</feature>
<evidence type="ECO:0000256" key="4">
    <source>
        <dbReference type="ARBA" id="ARBA00022676"/>
    </source>
</evidence>
<evidence type="ECO:0000256" key="8">
    <source>
        <dbReference type="PROSITE-ProRule" id="PRU00339"/>
    </source>
</evidence>
<evidence type="ECO:0000256" key="3">
    <source>
        <dbReference type="ARBA" id="ARBA00011970"/>
    </source>
</evidence>
<dbReference type="Gene3D" id="1.25.40.10">
    <property type="entry name" value="Tetratricopeptide repeat domain"/>
    <property type="match status" value="1"/>
</dbReference>
<feature type="repeat" description="TPR" evidence="8">
    <location>
        <begin position="26"/>
        <end position="59"/>
    </location>
</feature>
<dbReference type="Gene3D" id="3.40.50.11380">
    <property type="match status" value="1"/>
</dbReference>
<keyword evidence="11" id="KW-1185">Reference proteome</keyword>
<keyword evidence="5 10" id="KW-0808">Transferase</keyword>
<dbReference type="PANTHER" id="PTHR44835:SF1">
    <property type="entry name" value="PROTEIN O-GLCNAC TRANSFERASE"/>
    <property type="match status" value="1"/>
</dbReference>
<accession>A0ABX5KHB6</accession>
<dbReference type="RefSeq" id="WP_165842072.1">
    <property type="nucleotide sequence ID" value="NZ_QEOB01000022.1"/>
</dbReference>
<dbReference type="EC" id="2.4.1.255" evidence="3"/>
<dbReference type="SUPFAM" id="SSF48452">
    <property type="entry name" value="TPR-like"/>
    <property type="match status" value="1"/>
</dbReference>
<dbReference type="EMBL" id="QEOB01000022">
    <property type="protein sequence ID" value="PVX73228.1"/>
    <property type="molecule type" value="Genomic_DNA"/>
</dbReference>
<dbReference type="InterPro" id="IPR029489">
    <property type="entry name" value="OGT/SEC/SPY_C"/>
</dbReference>
<dbReference type="Pfam" id="PF13844">
    <property type="entry name" value="Glyco_transf_41"/>
    <property type="match status" value="2"/>
</dbReference>
<evidence type="ECO:0000313" key="11">
    <source>
        <dbReference type="Proteomes" id="UP000245712"/>
    </source>
</evidence>
<dbReference type="GO" id="GO:0016740">
    <property type="term" value="F:transferase activity"/>
    <property type="evidence" value="ECO:0007669"/>
    <property type="project" value="UniProtKB-KW"/>
</dbReference>
<dbReference type="SMART" id="SM00028">
    <property type="entry name" value="TPR"/>
    <property type="match status" value="3"/>
</dbReference>
<comment type="similarity">
    <text evidence="2">Belongs to the glycosyltransferase 41 family. O-GlcNAc transferase subfamily.</text>
</comment>
<dbReference type="InterPro" id="IPR011990">
    <property type="entry name" value="TPR-like_helical_dom_sf"/>
</dbReference>
<keyword evidence="4" id="KW-0328">Glycosyltransferase</keyword>
<evidence type="ECO:0000259" key="9">
    <source>
        <dbReference type="Pfam" id="PF13844"/>
    </source>
</evidence>
<reference evidence="10 11" key="1">
    <citation type="submission" date="2018-05" db="EMBL/GenBank/DDBJ databases">
        <title>Genomic Encyclopedia of Type Strains, Phase IV (KMG-V): Genome sequencing to study the core and pangenomes of soil and plant-associated prokaryotes.</title>
        <authorList>
            <person name="Whitman W."/>
        </authorList>
    </citation>
    <scope>NUCLEOTIDE SEQUENCE [LARGE SCALE GENOMIC DNA]</scope>
    <source>
        <strain evidence="10 11">SCZa-39</strain>
    </source>
</reference>
<keyword evidence="6" id="KW-0677">Repeat</keyword>
<evidence type="ECO:0000256" key="1">
    <source>
        <dbReference type="ARBA" id="ARBA00004922"/>
    </source>
</evidence>
<dbReference type="SUPFAM" id="SSF53756">
    <property type="entry name" value="UDP-Glycosyltransferase/glycogen phosphorylase"/>
    <property type="match status" value="1"/>
</dbReference>
<comment type="caution">
    <text evidence="10">The sequence shown here is derived from an EMBL/GenBank/DDBJ whole genome shotgun (WGS) entry which is preliminary data.</text>
</comment>
<name>A0ABX5KHB6_9BURK</name>
<evidence type="ECO:0000256" key="5">
    <source>
        <dbReference type="ARBA" id="ARBA00022679"/>
    </source>
</evidence>
<dbReference type="InterPro" id="IPR019734">
    <property type="entry name" value="TPR_rpt"/>
</dbReference>
<feature type="domain" description="O-GlcNAc transferase C-terminal" evidence="9">
    <location>
        <begin position="205"/>
        <end position="365"/>
    </location>
</feature>
<feature type="repeat" description="TPR" evidence="8">
    <location>
        <begin position="94"/>
        <end position="127"/>
    </location>
</feature>
<protein>
    <recommendedName>
        <fullName evidence="3">protein O-GlcNAc transferase</fullName>
        <ecNumber evidence="3">2.4.1.255</ecNumber>
    </recommendedName>
</protein>
<dbReference type="PROSITE" id="PS50005">
    <property type="entry name" value="TPR"/>
    <property type="match status" value="2"/>
</dbReference>
<dbReference type="Gene3D" id="3.40.50.2000">
    <property type="entry name" value="Glycogen Phosphorylase B"/>
    <property type="match status" value="1"/>
</dbReference>
<evidence type="ECO:0000256" key="6">
    <source>
        <dbReference type="ARBA" id="ARBA00022737"/>
    </source>
</evidence>